<dbReference type="Proteomes" id="UP000278807">
    <property type="component" value="Unassembled WGS sequence"/>
</dbReference>
<evidence type="ECO:0000313" key="4">
    <source>
        <dbReference type="WBParaSite" id="HNAJ_0001018401-mRNA-1"/>
    </source>
</evidence>
<feature type="compositionally biased region" description="Polar residues" evidence="1">
    <location>
        <begin position="62"/>
        <end position="78"/>
    </location>
</feature>
<dbReference type="EMBL" id="UZAE01012916">
    <property type="protein sequence ID" value="VDO07371.1"/>
    <property type="molecule type" value="Genomic_DNA"/>
</dbReference>
<feature type="region of interest" description="Disordered" evidence="1">
    <location>
        <begin position="59"/>
        <end position="93"/>
    </location>
</feature>
<evidence type="ECO:0000256" key="1">
    <source>
        <dbReference type="SAM" id="MobiDB-lite"/>
    </source>
</evidence>
<proteinExistence type="predicted"/>
<keyword evidence="3" id="KW-1185">Reference proteome</keyword>
<protein>
    <submittedName>
        <fullName evidence="4">Nuclear cap-binding protein subunit 3</fullName>
    </submittedName>
</protein>
<accession>A0A0R3TRH0</accession>
<dbReference type="OrthoDB" id="6253943at2759"/>
<organism evidence="4">
    <name type="scientific">Rodentolepis nana</name>
    <name type="common">Dwarf tapeworm</name>
    <name type="synonym">Hymenolepis nana</name>
    <dbReference type="NCBI Taxonomy" id="102285"/>
    <lineage>
        <taxon>Eukaryota</taxon>
        <taxon>Metazoa</taxon>
        <taxon>Spiralia</taxon>
        <taxon>Lophotrochozoa</taxon>
        <taxon>Platyhelminthes</taxon>
        <taxon>Cestoda</taxon>
        <taxon>Eucestoda</taxon>
        <taxon>Cyclophyllidea</taxon>
        <taxon>Hymenolepididae</taxon>
        <taxon>Rodentolepis</taxon>
    </lineage>
</organism>
<dbReference type="AlphaFoldDB" id="A0A0R3TRH0"/>
<reference evidence="4" key="1">
    <citation type="submission" date="2017-02" db="UniProtKB">
        <authorList>
            <consortium name="WormBaseParasite"/>
        </authorList>
    </citation>
    <scope>IDENTIFICATION</scope>
</reference>
<dbReference type="WBParaSite" id="HNAJ_0001018401-mRNA-1">
    <property type="protein sequence ID" value="HNAJ_0001018401-mRNA-1"/>
    <property type="gene ID" value="HNAJ_0001018401"/>
</dbReference>
<gene>
    <name evidence="2" type="ORF">HNAJ_LOCUS10179</name>
</gene>
<reference evidence="2 3" key="2">
    <citation type="submission" date="2018-11" db="EMBL/GenBank/DDBJ databases">
        <authorList>
            <consortium name="Pathogen Informatics"/>
        </authorList>
    </citation>
    <scope>NUCLEOTIDE SEQUENCE [LARGE SCALE GENOMIC DNA]</scope>
</reference>
<sequence length="121" mass="14081">MVLNRGRVYGAEFYDGTDDDLHQLNKRNLDEWEPSIDDEANDDDRNLELSKKVVWRGPQSYKGYSSSRGHNNGRSASSDWKRYGAANKPQKHVDLDKIVRHKDRKNDLTYRQGLEELADLM</sequence>
<evidence type="ECO:0000313" key="2">
    <source>
        <dbReference type="EMBL" id="VDO07371.1"/>
    </source>
</evidence>
<evidence type="ECO:0000313" key="3">
    <source>
        <dbReference type="Proteomes" id="UP000278807"/>
    </source>
</evidence>
<name>A0A0R3TRH0_RODNA</name>